<dbReference type="AlphaFoldDB" id="A0A517WVY1"/>
<dbReference type="Proteomes" id="UP000318384">
    <property type="component" value="Chromosome"/>
</dbReference>
<keyword evidence="2" id="KW-1185">Reference proteome</keyword>
<protein>
    <submittedName>
        <fullName evidence="1">Uncharacterized protein</fullName>
    </submittedName>
</protein>
<evidence type="ECO:0000313" key="2">
    <source>
        <dbReference type="Proteomes" id="UP000318384"/>
    </source>
</evidence>
<accession>A0A517WVY1</accession>
<reference evidence="1 2" key="1">
    <citation type="submission" date="2019-03" db="EMBL/GenBank/DDBJ databases">
        <title>Deep-cultivation of Planctomycetes and their phenomic and genomic characterization uncovers novel biology.</title>
        <authorList>
            <person name="Wiegand S."/>
            <person name="Jogler M."/>
            <person name="Boedeker C."/>
            <person name="Pinto D."/>
            <person name="Vollmers J."/>
            <person name="Rivas-Marin E."/>
            <person name="Kohn T."/>
            <person name="Peeters S.H."/>
            <person name="Heuer A."/>
            <person name="Rast P."/>
            <person name="Oberbeckmann S."/>
            <person name="Bunk B."/>
            <person name="Jeske O."/>
            <person name="Meyerdierks A."/>
            <person name="Storesund J.E."/>
            <person name="Kallscheuer N."/>
            <person name="Luecker S."/>
            <person name="Lage O.M."/>
            <person name="Pohl T."/>
            <person name="Merkel B.J."/>
            <person name="Hornburger P."/>
            <person name="Mueller R.-W."/>
            <person name="Bruemmer F."/>
            <person name="Labrenz M."/>
            <person name="Spormann A.M."/>
            <person name="Op den Camp H."/>
            <person name="Overmann J."/>
            <person name="Amann R."/>
            <person name="Jetten M.S.M."/>
            <person name="Mascher T."/>
            <person name="Medema M.H."/>
            <person name="Devos D.P."/>
            <person name="Kaster A.-K."/>
            <person name="Ovreas L."/>
            <person name="Rohde M."/>
            <person name="Galperin M.Y."/>
            <person name="Jogler C."/>
        </authorList>
    </citation>
    <scope>NUCLEOTIDE SEQUENCE [LARGE SCALE GENOMIC DNA]</scope>
    <source>
        <strain evidence="1 2">V202</strain>
    </source>
</reference>
<evidence type="ECO:0000313" key="1">
    <source>
        <dbReference type="EMBL" id="QDU09414.1"/>
    </source>
</evidence>
<sequence length="81" mass="9026">MTSVKNSMSGGVRLNKPAYCPYCADPVSGEAVTLWDDRVYCRKCVEDVSPELFEFIALPSNNMRHNMLSNHGCIILLNESS</sequence>
<proteinExistence type="predicted"/>
<name>A0A517WVY1_9PLAN</name>
<gene>
    <name evidence="1" type="ORF">V202x_27890</name>
</gene>
<organism evidence="1 2">
    <name type="scientific">Gimesia aquarii</name>
    <dbReference type="NCBI Taxonomy" id="2527964"/>
    <lineage>
        <taxon>Bacteria</taxon>
        <taxon>Pseudomonadati</taxon>
        <taxon>Planctomycetota</taxon>
        <taxon>Planctomycetia</taxon>
        <taxon>Planctomycetales</taxon>
        <taxon>Planctomycetaceae</taxon>
        <taxon>Gimesia</taxon>
    </lineage>
</organism>
<dbReference type="EMBL" id="CP037422">
    <property type="protein sequence ID" value="QDU09414.1"/>
    <property type="molecule type" value="Genomic_DNA"/>
</dbReference>